<name>A0A6J5NC44_9CAUD</name>
<accession>A0A6J5NC44</accession>
<feature type="compositionally biased region" description="Polar residues" evidence="1">
    <location>
        <begin position="121"/>
        <end position="132"/>
    </location>
</feature>
<feature type="compositionally biased region" description="Low complexity" evidence="1">
    <location>
        <begin position="524"/>
        <end position="540"/>
    </location>
</feature>
<sequence length="810" mass="83623">MSEAAKLREMMKKKAKRLSSADPHQKVDSSSWTPPEPLNADVKTGMRPVSRRAYKKGGKVMGVCGPARADRKPRKSGGKAAKTDDTPMVDRYINRDLKKANEFRDGKKHIGGMRRGGKSDASASNLNKMTTESYRRDLEKTQSTEGGEPQASDLYDKQQLERLERGYKKGGRPKKFSGGDVLKVLSPIAMLAGLGKDDDEKKARGGRNKPAKRTKRQTGGLLNDPRTAGDAILQNSAAASGVSPDRLSFAPGMPAQGMKKFLGLKTGGKAKHPDEAMDKALIRKMVKSSARKGRAEGGTLPANTGTTTAGTTTAGTTGATTGTKTTGGFLPGATGTTGTAGTTAAKTGPYSGQIASRIGATTNRLANPGSAPASYIARNQALLTRLQAADPTKEGFRAAMKGPEDARKSNAKEEKTGRGPGRRGRKAASAVEEPTKTTTGSTTTGTTTTADTATKMKPSSRYGSAAMVAAKKGGRIGKFGGGALGYAKGGNPQHRAANQASQALRRGPAAVANPADDAAAYTQQLQQDAMQQNAMQQAQQSGLMSPMYGQQNTQGMQQIPPQVMQQYLAAQQQAQQMPQGMQMGTGALSGSQSAPQAQQMPQGMQMGTGALSGSQSAPQASGKGPSASPPPGAAFNTGGRVARKKGGGVFTGSGYPGKIPGVVPGGRIARKSGGKAKGAGKTNINIVIAGKPQSDMEAPMPPMPPPGGPAAPPPMGGAPGMPPGMPPAPPMGGPGPMGRKAGGRAYKSYKDMDAGAGSGFGRLEKSEIAKRTMHKAGGKVYRSYKDMDAGAGSGLGRMEKTEIASRKRGS</sequence>
<feature type="region of interest" description="Disordered" evidence="1">
    <location>
        <begin position="103"/>
        <end position="158"/>
    </location>
</feature>
<feature type="compositionally biased region" description="Basic and acidic residues" evidence="1">
    <location>
        <begin position="1"/>
        <end position="12"/>
    </location>
</feature>
<feature type="compositionally biased region" description="Low complexity" evidence="1">
    <location>
        <begin position="578"/>
        <end position="607"/>
    </location>
</feature>
<feature type="compositionally biased region" description="Pro residues" evidence="1">
    <location>
        <begin position="699"/>
        <end position="733"/>
    </location>
</feature>
<evidence type="ECO:0000256" key="1">
    <source>
        <dbReference type="SAM" id="MobiDB-lite"/>
    </source>
</evidence>
<feature type="compositionally biased region" description="Low complexity" evidence="1">
    <location>
        <begin position="297"/>
        <end position="348"/>
    </location>
</feature>
<feature type="compositionally biased region" description="Basic residues" evidence="1">
    <location>
        <begin position="49"/>
        <end position="58"/>
    </location>
</feature>
<feature type="region of interest" description="Disordered" evidence="1">
    <location>
        <begin position="524"/>
        <end position="554"/>
    </location>
</feature>
<dbReference type="EMBL" id="LR796642">
    <property type="protein sequence ID" value="CAB4156377.1"/>
    <property type="molecule type" value="Genomic_DNA"/>
</dbReference>
<feature type="region of interest" description="Disordered" evidence="1">
    <location>
        <begin position="387"/>
        <end position="462"/>
    </location>
</feature>
<reference evidence="2" key="1">
    <citation type="submission" date="2020-04" db="EMBL/GenBank/DDBJ databases">
        <authorList>
            <person name="Chiriac C."/>
            <person name="Salcher M."/>
            <person name="Ghai R."/>
            <person name="Kavagutti S V."/>
        </authorList>
    </citation>
    <scope>NUCLEOTIDE SEQUENCE</scope>
</reference>
<feature type="region of interest" description="Disordered" evidence="1">
    <location>
        <begin position="194"/>
        <end position="253"/>
    </location>
</feature>
<protein>
    <submittedName>
        <fullName evidence="2">Uncharacterized protein</fullName>
    </submittedName>
</protein>
<feature type="compositionally biased region" description="Basic and acidic residues" evidence="1">
    <location>
        <begin position="133"/>
        <end position="142"/>
    </location>
</feature>
<gene>
    <name evidence="2" type="ORF">UFOVP661_50</name>
</gene>
<feature type="compositionally biased region" description="Basic and acidic residues" evidence="1">
    <location>
        <begin position="797"/>
        <end position="810"/>
    </location>
</feature>
<proteinExistence type="predicted"/>
<feature type="compositionally biased region" description="Low complexity" evidence="1">
    <location>
        <begin position="616"/>
        <end position="626"/>
    </location>
</feature>
<feature type="region of interest" description="Disordered" evidence="1">
    <location>
        <begin position="1"/>
        <end position="89"/>
    </location>
</feature>
<feature type="region of interest" description="Disordered" evidence="1">
    <location>
        <begin position="490"/>
        <end position="511"/>
    </location>
</feature>
<feature type="compositionally biased region" description="Basic residues" evidence="1">
    <location>
        <begin position="204"/>
        <end position="216"/>
    </location>
</feature>
<organism evidence="2">
    <name type="scientific">uncultured Caudovirales phage</name>
    <dbReference type="NCBI Taxonomy" id="2100421"/>
    <lineage>
        <taxon>Viruses</taxon>
        <taxon>Duplodnaviria</taxon>
        <taxon>Heunggongvirae</taxon>
        <taxon>Uroviricota</taxon>
        <taxon>Caudoviricetes</taxon>
        <taxon>Peduoviridae</taxon>
        <taxon>Maltschvirus</taxon>
        <taxon>Maltschvirus maltsch</taxon>
    </lineage>
</organism>
<feature type="compositionally biased region" description="Basic residues" evidence="1">
    <location>
        <begin position="106"/>
        <end position="116"/>
    </location>
</feature>
<feature type="region of interest" description="Disordered" evidence="1">
    <location>
        <begin position="289"/>
        <end position="350"/>
    </location>
</feature>
<feature type="compositionally biased region" description="Low complexity" evidence="1">
    <location>
        <begin position="436"/>
        <end position="455"/>
    </location>
</feature>
<feature type="compositionally biased region" description="Basic and acidic residues" evidence="1">
    <location>
        <begin position="391"/>
        <end position="417"/>
    </location>
</feature>
<feature type="region of interest" description="Disordered" evidence="1">
    <location>
        <begin position="578"/>
        <end position="744"/>
    </location>
</feature>
<evidence type="ECO:0000313" key="2">
    <source>
        <dbReference type="EMBL" id="CAB4156377.1"/>
    </source>
</evidence>
<feature type="region of interest" description="Disordered" evidence="1">
    <location>
        <begin position="785"/>
        <end position="810"/>
    </location>
</feature>